<reference evidence="7" key="2">
    <citation type="submission" date="2025-08" db="UniProtKB">
        <authorList>
            <consortium name="Ensembl"/>
        </authorList>
    </citation>
    <scope>IDENTIFICATION</scope>
</reference>
<dbReference type="Bgee" id="ENSLACG00000006883">
    <property type="expression patterns" value="Expressed in pelvic fin and 6 other cell types or tissues"/>
</dbReference>
<sequence length="369" mass="42602">TFQTIHYTWKKIYSIKLNSGKGFIFKAQMEAPLSPKESGKFITENSKDVFIENKGVREVAELLCEKAATKEFSIEGWKSLHELNPQKMDEAALNWVFAVSTLNFSFWSEREDAKCLVKYKDKTYSGYWALCAAFNRALDEGIPITSASYYATMTLEQLKHVLRSDTNVPMPLLEERHQVLTETGTILLEKFGGSFLNCLKKSEHSAQKLLQIVVENFPAFRDEAVFMGKRVALYKRAQILVADTWSLVASKDDLYFHDISCITMFADYRIPQALVHLGAMRYSDDLMKKLKEGVLFQSGEQLEVEIRGCSIWCVELIRDIMLELLAKKGQDLTDEVNAVLIDYYLWDYARDHRREMADIPIHRVRCIYY</sequence>
<evidence type="ECO:0000256" key="2">
    <source>
        <dbReference type="ARBA" id="ARBA00035119"/>
    </source>
</evidence>
<evidence type="ECO:0000313" key="8">
    <source>
        <dbReference type="Proteomes" id="UP000008672"/>
    </source>
</evidence>
<dbReference type="InParanoid" id="H3ADQ0"/>
<dbReference type="Proteomes" id="UP000008672">
    <property type="component" value="Unassembled WGS sequence"/>
</dbReference>
<dbReference type="eggNOG" id="KOG2524">
    <property type="taxonomic scope" value="Eukaryota"/>
</dbReference>
<organism evidence="7 8">
    <name type="scientific">Latimeria chalumnae</name>
    <name type="common">Coelacanth</name>
    <dbReference type="NCBI Taxonomy" id="7897"/>
    <lineage>
        <taxon>Eukaryota</taxon>
        <taxon>Metazoa</taxon>
        <taxon>Chordata</taxon>
        <taxon>Craniata</taxon>
        <taxon>Vertebrata</taxon>
        <taxon>Euteleostomi</taxon>
        <taxon>Coelacanthiformes</taxon>
        <taxon>Coelacanthidae</taxon>
        <taxon>Latimeria</taxon>
    </lineage>
</organism>
<dbReference type="STRING" id="7897.ENSLACP00000007771"/>
<dbReference type="EC" id="3.2.2.-" evidence="6"/>
<dbReference type="GO" id="GO:0016787">
    <property type="term" value="F:hydrolase activity"/>
    <property type="evidence" value="ECO:0007669"/>
    <property type="project" value="UniProtKB-KW"/>
</dbReference>
<dbReference type="Pfam" id="PF10343">
    <property type="entry name" value="Q_salvage"/>
    <property type="match status" value="1"/>
</dbReference>
<keyword evidence="8" id="KW-1185">Reference proteome</keyword>
<dbReference type="GeneTree" id="ENSGT00390000002374"/>
<comment type="catalytic activity">
    <reaction evidence="5 6">
        <text>queuosine 5'-phosphate + H2O = queuine + D-ribose 5-phosphate</text>
        <dbReference type="Rhea" id="RHEA:75387"/>
        <dbReference type="ChEBI" id="CHEBI:15377"/>
        <dbReference type="ChEBI" id="CHEBI:17433"/>
        <dbReference type="ChEBI" id="CHEBI:78346"/>
        <dbReference type="ChEBI" id="CHEBI:194371"/>
    </reaction>
    <physiologicalReaction direction="left-to-right" evidence="5 6">
        <dbReference type="Rhea" id="RHEA:75388"/>
    </physiologicalReaction>
</comment>
<protein>
    <recommendedName>
        <fullName evidence="3 6">Queuosine 5'-phosphate N-glycosylase/hydrolase</fullName>
        <ecNumber evidence="6">3.2.2.-</ecNumber>
    </recommendedName>
    <alternativeName>
        <fullName evidence="4 6">Queuosine-nucleotide N-glycosylase/hydrolase</fullName>
    </alternativeName>
</protein>
<name>H3ADQ0_LATCH</name>
<dbReference type="Ensembl" id="ENSLACT00000007837.1">
    <property type="protein sequence ID" value="ENSLACP00000007771.1"/>
    <property type="gene ID" value="ENSLACG00000006883.2"/>
</dbReference>
<dbReference type="EMBL" id="AFYH01201327">
    <property type="status" value="NOT_ANNOTATED_CDS"/>
    <property type="molecule type" value="Genomic_DNA"/>
</dbReference>
<evidence type="ECO:0000256" key="4">
    <source>
        <dbReference type="ARBA" id="ARBA00035393"/>
    </source>
</evidence>
<keyword evidence="1 6" id="KW-0378">Hydrolase</keyword>
<evidence type="ECO:0000256" key="1">
    <source>
        <dbReference type="ARBA" id="ARBA00022801"/>
    </source>
</evidence>
<reference evidence="7" key="3">
    <citation type="submission" date="2025-09" db="UniProtKB">
        <authorList>
            <consortium name="Ensembl"/>
        </authorList>
    </citation>
    <scope>IDENTIFICATION</scope>
</reference>
<evidence type="ECO:0000256" key="3">
    <source>
        <dbReference type="ARBA" id="ARBA00035306"/>
    </source>
</evidence>
<comment type="function">
    <text evidence="6">Catalyzes the hydrolysis of queuosine 5'-phosphate, releasing the nucleobase queuine (q). Is required for salvage of queuine from exogenous queuosine (Q) that is imported and then converted to queuosine 5'-phosphate intracellularly.</text>
</comment>
<dbReference type="EMBL" id="AFYH01201325">
    <property type="status" value="NOT_ANNOTATED_CDS"/>
    <property type="molecule type" value="Genomic_DNA"/>
</dbReference>
<accession>H3ADQ0</accession>
<dbReference type="OMA" id="FSFWSEE"/>
<dbReference type="PANTHER" id="PTHR21314">
    <property type="entry name" value="QUEUOSINE 5'-PHOSPHATE N-GLYCOSYLASE_HYDROLASE-RELATED"/>
    <property type="match status" value="1"/>
</dbReference>
<evidence type="ECO:0000256" key="6">
    <source>
        <dbReference type="RuleBase" id="RU365002"/>
    </source>
</evidence>
<dbReference type="PANTHER" id="PTHR21314:SF0">
    <property type="entry name" value="QUEUOSINE 5'-PHOSPHATE N-GLYCOSYLASE_HYDROLASE"/>
    <property type="match status" value="1"/>
</dbReference>
<dbReference type="EMBL" id="AFYH01201326">
    <property type="status" value="NOT_ANNOTATED_CDS"/>
    <property type="molecule type" value="Genomic_DNA"/>
</dbReference>
<proteinExistence type="inferred from homology"/>
<comment type="similarity">
    <text evidence="2 6">Belongs to the QNG1 protein family.</text>
</comment>
<evidence type="ECO:0000256" key="5">
    <source>
        <dbReference type="ARBA" id="ARBA00048204"/>
    </source>
</evidence>
<dbReference type="InterPro" id="IPR019438">
    <property type="entry name" value="Q_salvage"/>
</dbReference>
<evidence type="ECO:0000313" key="7">
    <source>
        <dbReference type="Ensembl" id="ENSLACP00000007771.1"/>
    </source>
</evidence>
<dbReference type="GO" id="GO:0006400">
    <property type="term" value="P:tRNA modification"/>
    <property type="evidence" value="ECO:0007669"/>
    <property type="project" value="TreeGrafter"/>
</dbReference>
<dbReference type="AlphaFoldDB" id="H3ADQ0"/>
<dbReference type="FunCoup" id="H3ADQ0">
    <property type="interactions" value="160"/>
</dbReference>
<reference evidence="8" key="1">
    <citation type="submission" date="2011-08" db="EMBL/GenBank/DDBJ databases">
        <title>The draft genome of Latimeria chalumnae.</title>
        <authorList>
            <person name="Di Palma F."/>
            <person name="Alfoldi J."/>
            <person name="Johnson J."/>
            <person name="Berlin A."/>
            <person name="Gnerre S."/>
            <person name="Jaffe D."/>
            <person name="MacCallum I."/>
            <person name="Young S."/>
            <person name="Walker B.J."/>
            <person name="Lander E."/>
            <person name="Lindblad-Toh K."/>
        </authorList>
    </citation>
    <scope>NUCLEOTIDE SEQUENCE [LARGE SCALE GENOMIC DNA]</scope>
    <source>
        <strain evidence="8">Wild caught</strain>
    </source>
</reference>
<gene>
    <name evidence="7" type="primary">QNG1</name>
</gene>